<reference evidence="3 4" key="1">
    <citation type="journal article" date="2013" name="Genome Biol.">
        <title>Comparative genomics of the core and accessory genomes of 48 Sinorhizobium strains comprising five genospecies.</title>
        <authorList>
            <person name="Sugawara M."/>
            <person name="Epstein B."/>
            <person name="Badgley B.D."/>
            <person name="Unno T."/>
            <person name="Xu L."/>
            <person name="Reese J."/>
            <person name="Gyaneshwar P."/>
            <person name="Denny R."/>
            <person name="Mudge J."/>
            <person name="Bharti A.K."/>
            <person name="Farmer A.D."/>
            <person name="May G.D."/>
            <person name="Woodward J.E."/>
            <person name="Medigue C."/>
            <person name="Vallenet D."/>
            <person name="Lajus A."/>
            <person name="Rouy Z."/>
            <person name="Martinez-Vaz B."/>
            <person name="Tiffin P."/>
            <person name="Young N.D."/>
            <person name="Sadowsky M.J."/>
        </authorList>
    </citation>
    <scope>NUCLEOTIDE SEQUENCE [LARGE SCALE GENOMIC DNA]</scope>
    <source>
        <strain evidence="3 4">USDA205</strain>
    </source>
</reference>
<feature type="signal peptide" evidence="2">
    <location>
        <begin position="1"/>
        <end position="21"/>
    </location>
</feature>
<proteinExistence type="predicted"/>
<dbReference type="AlphaFoldDB" id="A0A844ADF8"/>
<dbReference type="Proteomes" id="UP000466694">
    <property type="component" value="Unassembled WGS sequence"/>
</dbReference>
<sequence>MKRINSSIFRTFFLLSTASIAAVVVITDADAVERRRMTAAQCRPLTEDNFAACCVAINRSKILTPAQIKMCPPLTTATVSASAPGRDRSDTDATGPGRSSGGSGGSG</sequence>
<comment type="caution">
    <text evidence="3">The sequence shown here is derived from an EMBL/GenBank/DDBJ whole genome shotgun (WGS) entry which is preliminary data.</text>
</comment>
<evidence type="ECO:0000256" key="2">
    <source>
        <dbReference type="SAM" id="SignalP"/>
    </source>
</evidence>
<dbReference type="EMBL" id="WISZ01000125">
    <property type="protein sequence ID" value="MQX09686.1"/>
    <property type="molecule type" value="Genomic_DNA"/>
</dbReference>
<keyword evidence="2" id="KW-0732">Signal</keyword>
<evidence type="ECO:0000313" key="3">
    <source>
        <dbReference type="EMBL" id="MQX09686.1"/>
    </source>
</evidence>
<evidence type="ECO:0000256" key="1">
    <source>
        <dbReference type="SAM" id="MobiDB-lite"/>
    </source>
</evidence>
<feature type="chain" id="PRO_5032946153" evidence="2">
    <location>
        <begin position="22"/>
        <end position="107"/>
    </location>
</feature>
<feature type="compositionally biased region" description="Gly residues" evidence="1">
    <location>
        <begin position="98"/>
        <end position="107"/>
    </location>
</feature>
<feature type="region of interest" description="Disordered" evidence="1">
    <location>
        <begin position="77"/>
        <end position="107"/>
    </location>
</feature>
<accession>A0A844ADF8</accession>
<organism evidence="3 4">
    <name type="scientific">Rhizobium fredii</name>
    <name type="common">Sinorhizobium fredii</name>
    <dbReference type="NCBI Taxonomy" id="380"/>
    <lineage>
        <taxon>Bacteria</taxon>
        <taxon>Pseudomonadati</taxon>
        <taxon>Pseudomonadota</taxon>
        <taxon>Alphaproteobacteria</taxon>
        <taxon>Hyphomicrobiales</taxon>
        <taxon>Rhizobiaceae</taxon>
        <taxon>Sinorhizobium/Ensifer group</taxon>
        <taxon>Sinorhizobium</taxon>
    </lineage>
</organism>
<evidence type="ECO:0000313" key="4">
    <source>
        <dbReference type="Proteomes" id="UP000466694"/>
    </source>
</evidence>
<protein>
    <submittedName>
        <fullName evidence="3">Uncharacterized protein</fullName>
    </submittedName>
</protein>
<name>A0A844ADF8_RHIFR</name>
<gene>
    <name evidence="3" type="ORF">GHK48_15745</name>
</gene>
<feature type="non-terminal residue" evidence="3">
    <location>
        <position position="107"/>
    </location>
</feature>